<feature type="compositionally biased region" description="Low complexity" evidence="1">
    <location>
        <begin position="1"/>
        <end position="13"/>
    </location>
</feature>
<evidence type="ECO:0000256" key="1">
    <source>
        <dbReference type="SAM" id="MobiDB-lite"/>
    </source>
</evidence>
<reference evidence="2" key="2">
    <citation type="submission" date="2017-10" db="EMBL/GenBank/DDBJ databases">
        <title>Ladona fulva Genome sequencing and assembly.</title>
        <authorList>
            <person name="Murali S."/>
            <person name="Richards S."/>
            <person name="Bandaranaike D."/>
            <person name="Bellair M."/>
            <person name="Blankenburg K."/>
            <person name="Chao H."/>
            <person name="Dinh H."/>
            <person name="Doddapaneni H."/>
            <person name="Dugan-Rocha S."/>
            <person name="Elkadiri S."/>
            <person name="Gnanaolivu R."/>
            <person name="Hernandez B."/>
            <person name="Skinner E."/>
            <person name="Javaid M."/>
            <person name="Lee S."/>
            <person name="Li M."/>
            <person name="Ming W."/>
            <person name="Munidasa M."/>
            <person name="Muniz J."/>
            <person name="Nguyen L."/>
            <person name="Hughes D."/>
            <person name="Osuji N."/>
            <person name="Pu L.-L."/>
            <person name="Puazo M."/>
            <person name="Qu C."/>
            <person name="Quiroz J."/>
            <person name="Raj R."/>
            <person name="Weissenberger G."/>
            <person name="Xin Y."/>
            <person name="Zou X."/>
            <person name="Han Y."/>
            <person name="Worley K."/>
            <person name="Muzny D."/>
            <person name="Gibbs R."/>
        </authorList>
    </citation>
    <scope>NUCLEOTIDE SEQUENCE</scope>
    <source>
        <strain evidence="2">Sampled in the wild</strain>
    </source>
</reference>
<reference evidence="2" key="1">
    <citation type="submission" date="2013-04" db="EMBL/GenBank/DDBJ databases">
        <authorList>
            <person name="Qu J."/>
            <person name="Murali S.C."/>
            <person name="Bandaranaike D."/>
            <person name="Bellair M."/>
            <person name="Blankenburg K."/>
            <person name="Chao H."/>
            <person name="Dinh H."/>
            <person name="Doddapaneni H."/>
            <person name="Downs B."/>
            <person name="Dugan-Rocha S."/>
            <person name="Elkadiri S."/>
            <person name="Gnanaolivu R.D."/>
            <person name="Hernandez B."/>
            <person name="Javaid M."/>
            <person name="Jayaseelan J.C."/>
            <person name="Lee S."/>
            <person name="Li M."/>
            <person name="Ming W."/>
            <person name="Munidasa M."/>
            <person name="Muniz J."/>
            <person name="Nguyen L."/>
            <person name="Ongeri F."/>
            <person name="Osuji N."/>
            <person name="Pu L.-L."/>
            <person name="Puazo M."/>
            <person name="Qu C."/>
            <person name="Quiroz J."/>
            <person name="Raj R."/>
            <person name="Weissenberger G."/>
            <person name="Xin Y."/>
            <person name="Zou X."/>
            <person name="Han Y."/>
            <person name="Richards S."/>
            <person name="Worley K."/>
            <person name="Muzny D."/>
            <person name="Gibbs R."/>
        </authorList>
    </citation>
    <scope>NUCLEOTIDE SEQUENCE</scope>
    <source>
        <strain evidence="2">Sampled in the wild</strain>
    </source>
</reference>
<dbReference type="EMBL" id="KZ308603">
    <property type="protein sequence ID" value="KAG8232215.1"/>
    <property type="molecule type" value="Genomic_DNA"/>
</dbReference>
<name>A0A8K0KEI5_LADFU</name>
<organism evidence="2 3">
    <name type="scientific">Ladona fulva</name>
    <name type="common">Scarce chaser dragonfly</name>
    <name type="synonym">Libellula fulva</name>
    <dbReference type="NCBI Taxonomy" id="123851"/>
    <lineage>
        <taxon>Eukaryota</taxon>
        <taxon>Metazoa</taxon>
        <taxon>Ecdysozoa</taxon>
        <taxon>Arthropoda</taxon>
        <taxon>Hexapoda</taxon>
        <taxon>Insecta</taxon>
        <taxon>Pterygota</taxon>
        <taxon>Palaeoptera</taxon>
        <taxon>Odonata</taxon>
        <taxon>Epiprocta</taxon>
        <taxon>Anisoptera</taxon>
        <taxon>Libelluloidea</taxon>
        <taxon>Libellulidae</taxon>
        <taxon>Ladona</taxon>
    </lineage>
</organism>
<gene>
    <name evidence="2" type="ORF">J437_LFUL010517</name>
</gene>
<keyword evidence="3" id="KW-1185">Reference proteome</keyword>
<dbReference type="OrthoDB" id="6106100at2759"/>
<dbReference type="Proteomes" id="UP000792457">
    <property type="component" value="Unassembled WGS sequence"/>
</dbReference>
<dbReference type="AlphaFoldDB" id="A0A8K0KEI5"/>
<evidence type="ECO:0000313" key="3">
    <source>
        <dbReference type="Proteomes" id="UP000792457"/>
    </source>
</evidence>
<sequence length="70" mass="7170">MQNSTKGTSEVESGSGGSGSKSRAKVSLTLGRGDLGAKYECRVASPALADQGGLALSWVEIDVHGEFLSK</sequence>
<accession>A0A8K0KEI5</accession>
<comment type="caution">
    <text evidence="2">The sequence shown here is derived from an EMBL/GenBank/DDBJ whole genome shotgun (WGS) entry which is preliminary data.</text>
</comment>
<evidence type="ECO:0000313" key="2">
    <source>
        <dbReference type="EMBL" id="KAG8232215.1"/>
    </source>
</evidence>
<proteinExistence type="predicted"/>
<feature type="region of interest" description="Disordered" evidence="1">
    <location>
        <begin position="1"/>
        <end position="25"/>
    </location>
</feature>
<protein>
    <submittedName>
        <fullName evidence="2">Uncharacterized protein</fullName>
    </submittedName>
</protein>